<feature type="transmembrane region" description="Helical" evidence="9">
    <location>
        <begin position="197"/>
        <end position="222"/>
    </location>
</feature>
<keyword evidence="12" id="KW-1185">Reference proteome</keyword>
<gene>
    <name evidence="11" type="ORF">PMG25_13525</name>
</gene>
<dbReference type="InterPro" id="IPR006153">
    <property type="entry name" value="Cation/H_exchanger_TM"/>
</dbReference>
<keyword evidence="4" id="KW-1003">Cell membrane</keyword>
<dbReference type="Proteomes" id="UP001235849">
    <property type="component" value="Unassembled WGS sequence"/>
</dbReference>
<evidence type="ECO:0000256" key="1">
    <source>
        <dbReference type="ARBA" id="ARBA00004651"/>
    </source>
</evidence>
<evidence type="ECO:0000256" key="6">
    <source>
        <dbReference type="ARBA" id="ARBA00022989"/>
    </source>
</evidence>
<evidence type="ECO:0000259" key="10">
    <source>
        <dbReference type="Pfam" id="PF00999"/>
    </source>
</evidence>
<comment type="caution">
    <text evidence="11">The sequence shown here is derived from an EMBL/GenBank/DDBJ whole genome shotgun (WGS) entry which is preliminary data.</text>
</comment>
<dbReference type="EMBL" id="JAQOSO010000079">
    <property type="protein sequence ID" value="MDJ1175117.1"/>
    <property type="molecule type" value="Genomic_DNA"/>
</dbReference>
<evidence type="ECO:0000256" key="4">
    <source>
        <dbReference type="ARBA" id="ARBA00022475"/>
    </source>
</evidence>
<accession>A0ABT7B8I2</accession>
<keyword evidence="2" id="KW-0813">Transport</keyword>
<proteinExistence type="predicted"/>
<evidence type="ECO:0000256" key="5">
    <source>
        <dbReference type="ARBA" id="ARBA00022692"/>
    </source>
</evidence>
<name>A0ABT7B8I2_9CYAN</name>
<feature type="transmembrane region" description="Helical" evidence="9">
    <location>
        <begin position="32"/>
        <end position="52"/>
    </location>
</feature>
<keyword evidence="7" id="KW-0406">Ion transport</keyword>
<dbReference type="Pfam" id="PF00999">
    <property type="entry name" value="Na_H_Exchanger"/>
    <property type="match status" value="1"/>
</dbReference>
<keyword evidence="6 9" id="KW-1133">Transmembrane helix</keyword>
<keyword evidence="8 9" id="KW-0472">Membrane</keyword>
<sequence>MLSLDYIFIAAGLLLLASVMSSKLSRKFGIPGLLIFLLIGMLAGSEGIGGIAFENYELAKTIGDIALIFILFSGGLDTQWSHIRPVLGQGLILSTVGVGITVLSLGTFAWLVLGSFSSFSLGFDGITWLEGLLLGAIISSTDAAAVFSILKASKLDLKGNLQPLLELESGSNDPMAVLLTTTLVGMLTAQEGSLGSLTLALITQLCVGTLVGYGSGLLMSWMTNRLHLDTKALYPVGSIARVLLTYGVATLLQGNGFLAVYIAGVVLGNREFPYKETIIDFHDGISWLMQITMFLLLGLLVFPSQLPAIAPIAIIIALFLMFVARPLSVFMGLCWTKYNVRQKLYISWVGLRGSVPIILAIVPITMNVEDANTIFNVVFFIVLISVSIQGFTLVPAARWLKL</sequence>
<dbReference type="PANTHER" id="PTHR32507">
    <property type="entry name" value="NA(+)/H(+) ANTIPORTER 1"/>
    <property type="match status" value="1"/>
</dbReference>
<evidence type="ECO:0000313" key="11">
    <source>
        <dbReference type="EMBL" id="MDJ1175117.1"/>
    </source>
</evidence>
<reference evidence="11 12" key="1">
    <citation type="submission" date="2023-01" db="EMBL/GenBank/DDBJ databases">
        <title>Novel diversity within Roseofilum (Cyanobacteria; Desertifilaceae) from marine benthic mats with descriptions of four novel species.</title>
        <authorList>
            <person name="Wang Y."/>
            <person name="Berthold D.E."/>
            <person name="Hu J."/>
            <person name="Lefler F.W."/>
            <person name="Laughinghouse H.D. IV."/>
        </authorList>
    </citation>
    <scope>NUCLEOTIDE SEQUENCE [LARGE SCALE GENOMIC DNA]</scope>
    <source>
        <strain evidence="11 12">BLCC-M114</strain>
    </source>
</reference>
<dbReference type="RefSeq" id="WP_283767424.1">
    <property type="nucleotide sequence ID" value="NZ_JAQOSO010000079.1"/>
</dbReference>
<dbReference type="NCBIfam" id="NF003716">
    <property type="entry name" value="PRK05326.1-3"/>
    <property type="match status" value="1"/>
</dbReference>
<feature type="transmembrane region" description="Helical" evidence="9">
    <location>
        <begin position="90"/>
        <end position="112"/>
    </location>
</feature>
<feature type="transmembrane region" description="Helical" evidence="9">
    <location>
        <begin position="132"/>
        <end position="150"/>
    </location>
</feature>
<keyword evidence="5 9" id="KW-0812">Transmembrane</keyword>
<feature type="transmembrane region" description="Helical" evidence="9">
    <location>
        <begin position="284"/>
        <end position="302"/>
    </location>
</feature>
<evidence type="ECO:0000256" key="8">
    <source>
        <dbReference type="ARBA" id="ARBA00023136"/>
    </source>
</evidence>
<dbReference type="PANTHER" id="PTHR32507:SF7">
    <property type="entry name" value="K(+)_H(+) ANTIPORTER NHAP2"/>
    <property type="match status" value="1"/>
</dbReference>
<feature type="transmembrane region" description="Helical" evidence="9">
    <location>
        <begin position="345"/>
        <end position="368"/>
    </location>
</feature>
<evidence type="ECO:0000256" key="7">
    <source>
        <dbReference type="ARBA" id="ARBA00023065"/>
    </source>
</evidence>
<feature type="domain" description="Cation/H+ exchanger transmembrane" evidence="10">
    <location>
        <begin position="15"/>
        <end position="399"/>
    </location>
</feature>
<comment type="subcellular location">
    <subcellularLocation>
        <location evidence="1">Cell membrane</location>
        <topology evidence="1">Multi-pass membrane protein</topology>
    </subcellularLocation>
</comment>
<dbReference type="InterPro" id="IPR038770">
    <property type="entry name" value="Na+/solute_symporter_sf"/>
</dbReference>
<dbReference type="Gene3D" id="1.20.1530.20">
    <property type="match status" value="1"/>
</dbReference>
<evidence type="ECO:0000256" key="3">
    <source>
        <dbReference type="ARBA" id="ARBA00022449"/>
    </source>
</evidence>
<feature type="transmembrane region" description="Helical" evidence="9">
    <location>
        <begin position="308"/>
        <end position="333"/>
    </location>
</feature>
<organism evidence="11 12">
    <name type="scientific">Roseofilum capinflatum BLCC-M114</name>
    <dbReference type="NCBI Taxonomy" id="3022440"/>
    <lineage>
        <taxon>Bacteria</taxon>
        <taxon>Bacillati</taxon>
        <taxon>Cyanobacteriota</taxon>
        <taxon>Cyanophyceae</taxon>
        <taxon>Desertifilales</taxon>
        <taxon>Desertifilaceae</taxon>
        <taxon>Roseofilum</taxon>
        <taxon>Roseofilum capinflatum</taxon>
    </lineage>
</organism>
<keyword evidence="3" id="KW-0050">Antiport</keyword>
<feature type="transmembrane region" description="Helical" evidence="9">
    <location>
        <begin position="374"/>
        <end position="397"/>
    </location>
</feature>
<feature type="transmembrane region" description="Helical" evidence="9">
    <location>
        <begin position="58"/>
        <end position="78"/>
    </location>
</feature>
<dbReference type="NCBIfam" id="NF003715">
    <property type="entry name" value="PRK05326.1-2"/>
    <property type="match status" value="1"/>
</dbReference>
<feature type="transmembrane region" description="Helical" evidence="9">
    <location>
        <begin position="6"/>
        <end position="25"/>
    </location>
</feature>
<evidence type="ECO:0000256" key="2">
    <source>
        <dbReference type="ARBA" id="ARBA00022448"/>
    </source>
</evidence>
<feature type="transmembrane region" description="Helical" evidence="9">
    <location>
        <begin position="242"/>
        <end position="263"/>
    </location>
</feature>
<protein>
    <submittedName>
        <fullName evidence="11">Potassium/proton antiporter</fullName>
    </submittedName>
</protein>
<evidence type="ECO:0000313" key="12">
    <source>
        <dbReference type="Proteomes" id="UP001235849"/>
    </source>
</evidence>
<evidence type="ECO:0000256" key="9">
    <source>
        <dbReference type="SAM" id="Phobius"/>
    </source>
</evidence>